<dbReference type="PROSITE" id="PS51742">
    <property type="entry name" value="PPC"/>
    <property type="match status" value="1"/>
</dbReference>
<feature type="domain" description="PPC" evidence="1">
    <location>
        <begin position="1"/>
        <end position="124"/>
    </location>
</feature>
<organism evidence="2 3">
    <name type="scientific">Sphaerotilus mobilis</name>
    <dbReference type="NCBI Taxonomy" id="47994"/>
    <lineage>
        <taxon>Bacteria</taxon>
        <taxon>Pseudomonadati</taxon>
        <taxon>Pseudomonadota</taxon>
        <taxon>Betaproteobacteria</taxon>
        <taxon>Burkholderiales</taxon>
        <taxon>Sphaerotilaceae</taxon>
        <taxon>Sphaerotilus</taxon>
    </lineage>
</organism>
<evidence type="ECO:0000259" key="1">
    <source>
        <dbReference type="PROSITE" id="PS51742"/>
    </source>
</evidence>
<dbReference type="InterPro" id="IPR005175">
    <property type="entry name" value="PPC_dom"/>
</dbReference>
<dbReference type="AlphaFoldDB" id="A0A4Q7LQL4"/>
<dbReference type="SUPFAM" id="SSF117856">
    <property type="entry name" value="AF0104/ALDC/Ptd012-like"/>
    <property type="match status" value="1"/>
</dbReference>
<dbReference type="EMBL" id="SGWV01000008">
    <property type="protein sequence ID" value="RZS56954.1"/>
    <property type="molecule type" value="Genomic_DNA"/>
</dbReference>
<gene>
    <name evidence="2" type="ORF">EV685_1512</name>
</gene>
<keyword evidence="3" id="KW-1185">Reference proteome</keyword>
<dbReference type="PANTHER" id="PTHR34988">
    <property type="entry name" value="PROTEIN, PUTATIVE-RELATED"/>
    <property type="match status" value="1"/>
</dbReference>
<dbReference type="PANTHER" id="PTHR34988:SF1">
    <property type="entry name" value="DNA-BINDING PROTEIN"/>
    <property type="match status" value="1"/>
</dbReference>
<dbReference type="Gene3D" id="3.30.1330.80">
    <property type="entry name" value="Hypothetical protein, similar to alpha- acetolactate decarboxylase, domain 2"/>
    <property type="match status" value="1"/>
</dbReference>
<proteinExistence type="predicted"/>
<dbReference type="Proteomes" id="UP000293433">
    <property type="component" value="Unassembled WGS sequence"/>
</dbReference>
<reference evidence="2 3" key="1">
    <citation type="submission" date="2019-02" db="EMBL/GenBank/DDBJ databases">
        <title>Genomic Encyclopedia of Type Strains, Phase IV (KMG-IV): sequencing the most valuable type-strain genomes for metagenomic binning, comparative biology and taxonomic classification.</title>
        <authorList>
            <person name="Goeker M."/>
        </authorList>
    </citation>
    <scope>NUCLEOTIDE SEQUENCE [LARGE SCALE GENOMIC DNA]</scope>
    <source>
        <strain evidence="2 3">DSM 10617</strain>
    </source>
</reference>
<evidence type="ECO:0000313" key="3">
    <source>
        <dbReference type="Proteomes" id="UP000293433"/>
    </source>
</evidence>
<name>A0A4Q7LQL4_9BURK</name>
<evidence type="ECO:0000313" key="2">
    <source>
        <dbReference type="EMBL" id="RZS56954.1"/>
    </source>
</evidence>
<dbReference type="Pfam" id="PF03479">
    <property type="entry name" value="PCC"/>
    <property type="match status" value="1"/>
</dbReference>
<protein>
    <recommendedName>
        <fullName evidence="1">PPC domain-containing protein</fullName>
    </recommendedName>
</protein>
<dbReference type="OrthoDB" id="552202at2"/>
<comment type="caution">
    <text evidence="2">The sequence shown here is derived from an EMBL/GenBank/DDBJ whole genome shotgun (WGS) entry which is preliminary data.</text>
</comment>
<dbReference type="RefSeq" id="WP_130481372.1">
    <property type="nucleotide sequence ID" value="NZ_SGWV01000008.1"/>
</dbReference>
<sequence length="130" mass="13774">MQAHPLRLNPGDDLRLALESLARPAFVVAGIGSLHDARIRYAGAAEPVTVQGPLEIITLAGSLSPDGAHLHITVADAQGQVVGGHLGVGSLIRTTAEVLLVALPGWQLNREQDPVTGYPELMVRRNADHR</sequence>
<accession>A0A4Q7LQL4</accession>
<dbReference type="CDD" id="cd11378">
    <property type="entry name" value="DUF296"/>
    <property type="match status" value="1"/>
</dbReference>